<dbReference type="InterPro" id="IPR009057">
    <property type="entry name" value="Homeodomain-like_sf"/>
</dbReference>
<dbReference type="EMBL" id="CP031769">
    <property type="protein sequence ID" value="AXR06893.1"/>
    <property type="molecule type" value="Genomic_DNA"/>
</dbReference>
<keyword evidence="1 2" id="KW-0238">DNA-binding</keyword>
<feature type="domain" description="HTH tetR-type" evidence="3">
    <location>
        <begin position="6"/>
        <end position="66"/>
    </location>
</feature>
<dbReference type="InterPro" id="IPR036271">
    <property type="entry name" value="Tet_transcr_reg_TetR-rel_C_sf"/>
</dbReference>
<organism evidence="4 5">
    <name type="scientific">Salinimonas sediminis</name>
    <dbReference type="NCBI Taxonomy" id="2303538"/>
    <lineage>
        <taxon>Bacteria</taxon>
        <taxon>Pseudomonadati</taxon>
        <taxon>Pseudomonadota</taxon>
        <taxon>Gammaproteobacteria</taxon>
        <taxon>Alteromonadales</taxon>
        <taxon>Alteromonadaceae</taxon>
        <taxon>Alteromonas/Salinimonas group</taxon>
        <taxon>Salinimonas</taxon>
    </lineage>
</organism>
<dbReference type="SUPFAM" id="SSF48498">
    <property type="entry name" value="Tetracyclin repressor-like, C-terminal domain"/>
    <property type="match status" value="1"/>
</dbReference>
<evidence type="ECO:0000313" key="5">
    <source>
        <dbReference type="Proteomes" id="UP000262073"/>
    </source>
</evidence>
<evidence type="ECO:0000313" key="4">
    <source>
        <dbReference type="EMBL" id="AXR06893.1"/>
    </source>
</evidence>
<dbReference type="Proteomes" id="UP000262073">
    <property type="component" value="Chromosome"/>
</dbReference>
<name>A0A346NMY6_9ALTE</name>
<dbReference type="SUPFAM" id="SSF46689">
    <property type="entry name" value="Homeodomain-like"/>
    <property type="match status" value="1"/>
</dbReference>
<feature type="DNA-binding region" description="H-T-H motif" evidence="2">
    <location>
        <begin position="29"/>
        <end position="48"/>
    </location>
</feature>
<reference evidence="4 5" key="1">
    <citation type="submission" date="2018-08" db="EMBL/GenBank/DDBJ databases">
        <title>Salinimonas sediminis sp. nov., a piezophilic bacterium isolated from a deep-sea sediment sample from the New Britain Trench.</title>
        <authorList>
            <person name="Cao J."/>
        </authorList>
    </citation>
    <scope>NUCLEOTIDE SEQUENCE [LARGE SCALE GENOMIC DNA]</scope>
    <source>
        <strain evidence="4 5">N102</strain>
    </source>
</reference>
<dbReference type="RefSeq" id="WP_117317033.1">
    <property type="nucleotide sequence ID" value="NZ_CP031769.1"/>
</dbReference>
<dbReference type="PANTHER" id="PTHR30055:SF148">
    <property type="entry name" value="TETR-FAMILY TRANSCRIPTIONAL REGULATOR"/>
    <property type="match status" value="1"/>
</dbReference>
<dbReference type="GO" id="GO:0000976">
    <property type="term" value="F:transcription cis-regulatory region binding"/>
    <property type="evidence" value="ECO:0007669"/>
    <property type="project" value="TreeGrafter"/>
</dbReference>
<dbReference type="KEGG" id="salm:D0Y50_11320"/>
<evidence type="ECO:0000256" key="1">
    <source>
        <dbReference type="ARBA" id="ARBA00023125"/>
    </source>
</evidence>
<dbReference type="GO" id="GO:0003700">
    <property type="term" value="F:DNA-binding transcription factor activity"/>
    <property type="evidence" value="ECO:0007669"/>
    <property type="project" value="TreeGrafter"/>
</dbReference>
<sequence>MPRDKVSSRQKIIESAIDIAINQGPRTLTLDNVAENCGMSKGGVMHHFKNKEALLEALMDNLMETAKGYENSICEEHQNVLPINRMLRTRERVHEQVDLDYARILLVAANENPALLTIFKNHLSEFVEELKQDPGRYFDSVVLWLAVDGLSFQELLGVSPFSENERQTIRNKLLSMAESLGDKTGEN</sequence>
<dbReference type="PRINTS" id="PR00455">
    <property type="entry name" value="HTHTETR"/>
</dbReference>
<dbReference type="PROSITE" id="PS50977">
    <property type="entry name" value="HTH_TETR_2"/>
    <property type="match status" value="1"/>
</dbReference>
<keyword evidence="5" id="KW-1185">Reference proteome</keyword>
<dbReference type="Gene3D" id="1.10.357.10">
    <property type="entry name" value="Tetracycline Repressor, domain 2"/>
    <property type="match status" value="1"/>
</dbReference>
<gene>
    <name evidence="4" type="ORF">D0Y50_11320</name>
</gene>
<dbReference type="PANTHER" id="PTHR30055">
    <property type="entry name" value="HTH-TYPE TRANSCRIPTIONAL REGULATOR RUTR"/>
    <property type="match status" value="1"/>
</dbReference>
<dbReference type="AlphaFoldDB" id="A0A346NMY6"/>
<dbReference type="InterPro" id="IPR041479">
    <property type="entry name" value="TetR_CgmR_C"/>
</dbReference>
<accession>A0A346NMY6</accession>
<evidence type="ECO:0000259" key="3">
    <source>
        <dbReference type="PROSITE" id="PS50977"/>
    </source>
</evidence>
<evidence type="ECO:0000256" key="2">
    <source>
        <dbReference type="PROSITE-ProRule" id="PRU00335"/>
    </source>
</evidence>
<dbReference type="InterPro" id="IPR050109">
    <property type="entry name" value="HTH-type_TetR-like_transc_reg"/>
</dbReference>
<dbReference type="OrthoDB" id="5816932at2"/>
<proteinExistence type="predicted"/>
<protein>
    <submittedName>
        <fullName evidence="4">TetR/AcrR family transcriptional regulator</fullName>
    </submittedName>
</protein>
<dbReference type="Pfam" id="PF17937">
    <property type="entry name" value="TetR_C_28"/>
    <property type="match status" value="1"/>
</dbReference>
<dbReference type="Pfam" id="PF00440">
    <property type="entry name" value="TetR_N"/>
    <property type="match status" value="1"/>
</dbReference>
<dbReference type="InterPro" id="IPR001647">
    <property type="entry name" value="HTH_TetR"/>
</dbReference>